<protein>
    <recommendedName>
        <fullName evidence="6">L domain-like protein</fullName>
    </recommendedName>
</protein>
<evidence type="ECO:0008006" key="6">
    <source>
        <dbReference type="Google" id="ProtNLM"/>
    </source>
</evidence>
<feature type="region of interest" description="Disordered" evidence="3">
    <location>
        <begin position="651"/>
        <end position="670"/>
    </location>
</feature>
<feature type="compositionally biased region" description="Low complexity" evidence="3">
    <location>
        <begin position="255"/>
        <end position="266"/>
    </location>
</feature>
<dbReference type="Proteomes" id="UP000016931">
    <property type="component" value="Unassembled WGS sequence"/>
</dbReference>
<dbReference type="Gene3D" id="3.80.10.10">
    <property type="entry name" value="Ribonuclease Inhibitor"/>
    <property type="match status" value="1"/>
</dbReference>
<dbReference type="AlphaFoldDB" id="M3C975"/>
<feature type="compositionally biased region" description="Low complexity" evidence="3">
    <location>
        <begin position="229"/>
        <end position="238"/>
    </location>
</feature>
<dbReference type="STRING" id="692275.M3C975"/>
<keyword evidence="2" id="KW-0677">Repeat</keyword>
<dbReference type="GO" id="GO:0005737">
    <property type="term" value="C:cytoplasm"/>
    <property type="evidence" value="ECO:0007669"/>
    <property type="project" value="TreeGrafter"/>
</dbReference>
<reference evidence="4 5" key="1">
    <citation type="journal article" date="2012" name="PLoS Pathog.">
        <title>Diverse lifestyles and strategies of plant pathogenesis encoded in the genomes of eighteen Dothideomycetes fungi.</title>
        <authorList>
            <person name="Ohm R.A."/>
            <person name="Feau N."/>
            <person name="Henrissat B."/>
            <person name="Schoch C.L."/>
            <person name="Horwitz B.A."/>
            <person name="Barry K.W."/>
            <person name="Condon B.J."/>
            <person name="Copeland A.C."/>
            <person name="Dhillon B."/>
            <person name="Glaser F."/>
            <person name="Hesse C.N."/>
            <person name="Kosti I."/>
            <person name="LaButti K."/>
            <person name="Lindquist E.A."/>
            <person name="Lucas S."/>
            <person name="Salamov A.A."/>
            <person name="Bradshaw R.E."/>
            <person name="Ciuffetti L."/>
            <person name="Hamelin R.C."/>
            <person name="Kema G.H.J."/>
            <person name="Lawrence C."/>
            <person name="Scott J.A."/>
            <person name="Spatafora J.W."/>
            <person name="Turgeon B.G."/>
            <person name="de Wit P.J.G.M."/>
            <person name="Zhong S."/>
            <person name="Goodwin S.B."/>
            <person name="Grigoriev I.V."/>
        </authorList>
    </citation>
    <scope>NUCLEOTIDE SEQUENCE [LARGE SCALE GENOMIC DNA]</scope>
    <source>
        <strain evidence="4 5">SO2202</strain>
    </source>
</reference>
<feature type="region of interest" description="Disordered" evidence="3">
    <location>
        <begin position="26"/>
        <end position="53"/>
    </location>
</feature>
<dbReference type="HOGENOM" id="CLU_005610_0_1_1"/>
<gene>
    <name evidence="4" type="ORF">SEPMUDRAFT_152075</name>
</gene>
<evidence type="ECO:0000256" key="1">
    <source>
        <dbReference type="ARBA" id="ARBA00022614"/>
    </source>
</evidence>
<dbReference type="InterPro" id="IPR032675">
    <property type="entry name" value="LRR_dom_sf"/>
</dbReference>
<evidence type="ECO:0000256" key="2">
    <source>
        <dbReference type="ARBA" id="ARBA00022737"/>
    </source>
</evidence>
<feature type="compositionally biased region" description="Basic residues" evidence="3">
    <location>
        <begin position="338"/>
        <end position="350"/>
    </location>
</feature>
<dbReference type="InterPro" id="IPR050216">
    <property type="entry name" value="LRR_domain-containing"/>
</dbReference>
<keyword evidence="1" id="KW-0433">Leucine-rich repeat</keyword>
<feature type="region of interest" description="Disordered" evidence="3">
    <location>
        <begin position="575"/>
        <end position="597"/>
    </location>
</feature>
<dbReference type="EMBL" id="KB456271">
    <property type="protein sequence ID" value="EMF08395.1"/>
    <property type="molecule type" value="Genomic_DNA"/>
</dbReference>
<dbReference type="OrthoDB" id="1394818at2759"/>
<name>M3C975_SPHMS</name>
<feature type="compositionally biased region" description="Polar residues" evidence="3">
    <location>
        <begin position="575"/>
        <end position="587"/>
    </location>
</feature>
<evidence type="ECO:0000313" key="5">
    <source>
        <dbReference type="Proteomes" id="UP000016931"/>
    </source>
</evidence>
<proteinExistence type="predicted"/>
<evidence type="ECO:0000256" key="3">
    <source>
        <dbReference type="SAM" id="MobiDB-lite"/>
    </source>
</evidence>
<dbReference type="GeneID" id="27904365"/>
<dbReference type="InterPro" id="IPR003591">
    <property type="entry name" value="Leu-rich_rpt_typical-subtyp"/>
</dbReference>
<dbReference type="OMA" id="NVHRACQ"/>
<organism evidence="4 5">
    <name type="scientific">Sphaerulina musiva (strain SO2202)</name>
    <name type="common">Poplar stem canker fungus</name>
    <name type="synonym">Septoria musiva</name>
    <dbReference type="NCBI Taxonomy" id="692275"/>
    <lineage>
        <taxon>Eukaryota</taxon>
        <taxon>Fungi</taxon>
        <taxon>Dikarya</taxon>
        <taxon>Ascomycota</taxon>
        <taxon>Pezizomycotina</taxon>
        <taxon>Dothideomycetes</taxon>
        <taxon>Dothideomycetidae</taxon>
        <taxon>Mycosphaerellales</taxon>
        <taxon>Mycosphaerellaceae</taxon>
        <taxon>Sphaerulina</taxon>
    </lineage>
</organism>
<dbReference type="RefSeq" id="XP_016756516.1">
    <property type="nucleotide sequence ID" value="XM_016907228.1"/>
</dbReference>
<accession>M3C975</accession>
<sequence>MADSETSAARAPMTSAQLVEFVTKELDDEQEREAKAAALSASELPTDQQTGSTLDLSHRNISVLPAEVVLLIKDRVERLALSHNRNIQLPTAIAQCDRLRYLNLRWNKLKTFPDAVLSLPKLEILDISKNAIDAIPEDIKKMTNLKFLAVARNNIKRLPLALGEMNLVKLKFDENPIEFPPPDVFKPNMDSNVVESEKDKDMCQQVKRFMKAAALRERLLTDSEDLRYRSPSQPPSRRASLTFRSNAETPRPPRRVVTGGRFPVRPSVSGIENVEGLAKSDSPPSAPPPIPMRSHARGPSSSMNPTIIKRPGVSPLLTTGLDASRTRSESLATPANIRNRRQGYVPHKHTNLNSLDEMSNRMARSNHASALTPPHSRAPSVNSGFLNVSGGESSSGAVSPTDGPVNRAVLSRKLSSLPESRNSTVPTMNSIKAVKRVLFILFYLHRPLADIAQQLGTGTPRRSTLEVQLATANVKVEELDRLIHKANNVMEDNMEVDGPMMMAIVRTAILALRSYVFVAKELNRNRQQCVKRVDAFHVRQVITSVYSTMVEARNVCQLLGFKTVAANPRDTLRASQAYSSRTVTPTQPKAPVGTRRRGATILPSSSSVTNLRGMAPPVPLHTSSSRSHTVNSFGGPVTPRWNQSFSELSSMAHSRRQSRSNTMRSVTESDAEDTADRLYLRLKACCDVASTTLPPVRADLHSRKSVEDRAGNLRMASLYGNAIHKCDFAIATNNKLLSRLKVMHVGDPARYQLEFKQMAEQFTKDWADFAEEIMTIAREGLDIGNIKHYLKPVHAACREVRHVARTVSPPSNRPPPSAGIGFPPPLNTALAQQTASSINPHVPVTPLGAALGPAAQATVPPTPTTAISTPEYGFPPVPPMPTNIPPATQGRRMAPAAPLPTYYLAAMSHK</sequence>
<keyword evidence="5" id="KW-1185">Reference proteome</keyword>
<dbReference type="SUPFAM" id="SSF52075">
    <property type="entry name" value="Outer arm dynein light chain 1"/>
    <property type="match status" value="1"/>
</dbReference>
<dbReference type="eggNOG" id="KOG0619">
    <property type="taxonomic scope" value="Eukaryota"/>
</dbReference>
<dbReference type="PANTHER" id="PTHR48051">
    <property type="match status" value="1"/>
</dbReference>
<evidence type="ECO:0000313" key="4">
    <source>
        <dbReference type="EMBL" id="EMF08395.1"/>
    </source>
</evidence>
<dbReference type="Pfam" id="PF10428">
    <property type="entry name" value="SOG2"/>
    <property type="match status" value="1"/>
</dbReference>
<feature type="region of interest" description="Disordered" evidence="3">
    <location>
        <begin position="224"/>
        <end position="351"/>
    </location>
</feature>
<dbReference type="SMART" id="SM00369">
    <property type="entry name" value="LRR_TYP"/>
    <property type="match status" value="2"/>
</dbReference>
<feature type="compositionally biased region" description="Polar residues" evidence="3">
    <location>
        <begin position="659"/>
        <end position="668"/>
    </location>
</feature>
<dbReference type="PANTHER" id="PTHR48051:SF46">
    <property type="entry name" value="LEUCINE RICH REPEAT-CONTAINING DOMAIN PROTEIN"/>
    <property type="match status" value="1"/>
</dbReference>
<dbReference type="InterPro" id="IPR019487">
    <property type="entry name" value="RAM_signalling_pathway_SOG2"/>
</dbReference>